<organism evidence="1 2">
    <name type="scientific">Hypoxylon rubiginosum</name>
    <dbReference type="NCBI Taxonomy" id="110542"/>
    <lineage>
        <taxon>Eukaryota</taxon>
        <taxon>Fungi</taxon>
        <taxon>Dikarya</taxon>
        <taxon>Ascomycota</taxon>
        <taxon>Pezizomycotina</taxon>
        <taxon>Sordariomycetes</taxon>
        <taxon>Xylariomycetidae</taxon>
        <taxon>Xylariales</taxon>
        <taxon>Hypoxylaceae</taxon>
        <taxon>Hypoxylon</taxon>
    </lineage>
</organism>
<accession>A0ACC0D733</accession>
<evidence type="ECO:0000313" key="2">
    <source>
        <dbReference type="Proteomes" id="UP001497680"/>
    </source>
</evidence>
<keyword evidence="2" id="KW-1185">Reference proteome</keyword>
<sequence length="342" mass="38742">MADSTQSRGINPPTELDSTGVTYKFSYVPGVFEDYAEIAKLSPNGKVSTQPSLGILEQVYDVPTKESALNEKIEPQWVQFANYVRHLNKKHAEGGISYKLIYLIRHGRGIHNVKMDELKASEEAGTLEQIDGKLANWKNYWSHQNGDGKVTWVDPYLVDKGILEAADLSKLWLYEARKDALPLPETVYTSPLARCLETTKLVYTKVLAEHGRRLQPVVKERLRERITNHTCDKRSRRSWIENNYPDFIIEDGFSEFDESWNANASESLEQHIARMQQLFDDIFTHDTSPVISLTAHSYTITAILAVVGYPEFLVTEGTIVPLLVRAESTTPNLQPPLMYVAA</sequence>
<gene>
    <name evidence="1" type="ORF">F4821DRAFT_84714</name>
</gene>
<dbReference type="Proteomes" id="UP001497680">
    <property type="component" value="Unassembled WGS sequence"/>
</dbReference>
<name>A0ACC0D733_9PEZI</name>
<reference evidence="1 2" key="1">
    <citation type="journal article" date="2022" name="New Phytol.">
        <title>Ecological generalism drives hyperdiversity of secondary metabolite gene clusters in xylarialean endophytes.</title>
        <authorList>
            <person name="Franco M.E.E."/>
            <person name="Wisecaver J.H."/>
            <person name="Arnold A.E."/>
            <person name="Ju Y.M."/>
            <person name="Slot J.C."/>
            <person name="Ahrendt S."/>
            <person name="Moore L.P."/>
            <person name="Eastman K.E."/>
            <person name="Scott K."/>
            <person name="Konkel Z."/>
            <person name="Mondo S.J."/>
            <person name="Kuo A."/>
            <person name="Hayes R.D."/>
            <person name="Haridas S."/>
            <person name="Andreopoulos B."/>
            <person name="Riley R."/>
            <person name="LaButti K."/>
            <person name="Pangilinan J."/>
            <person name="Lipzen A."/>
            <person name="Amirebrahimi M."/>
            <person name="Yan J."/>
            <person name="Adam C."/>
            <person name="Keymanesh K."/>
            <person name="Ng V."/>
            <person name="Louie K."/>
            <person name="Northen T."/>
            <person name="Drula E."/>
            <person name="Henrissat B."/>
            <person name="Hsieh H.M."/>
            <person name="Youens-Clark K."/>
            <person name="Lutzoni F."/>
            <person name="Miadlikowska J."/>
            <person name="Eastwood D.C."/>
            <person name="Hamelin R.C."/>
            <person name="Grigoriev I.V."/>
            <person name="U'Ren J.M."/>
        </authorList>
    </citation>
    <scope>NUCLEOTIDE SEQUENCE [LARGE SCALE GENOMIC DNA]</scope>
    <source>
        <strain evidence="1 2">ER1909</strain>
    </source>
</reference>
<comment type="caution">
    <text evidence="1">The sequence shown here is derived from an EMBL/GenBank/DDBJ whole genome shotgun (WGS) entry which is preliminary data.</text>
</comment>
<proteinExistence type="predicted"/>
<dbReference type="EMBL" id="MU394300">
    <property type="protein sequence ID" value="KAI6088549.1"/>
    <property type="molecule type" value="Genomic_DNA"/>
</dbReference>
<protein>
    <submittedName>
        <fullName evidence="1">Phosphoglycerate mutase-like protein</fullName>
    </submittedName>
</protein>
<evidence type="ECO:0000313" key="1">
    <source>
        <dbReference type="EMBL" id="KAI6088549.1"/>
    </source>
</evidence>